<comment type="caution">
    <text evidence="2">The sequence shown here is derived from an EMBL/GenBank/DDBJ whole genome shotgun (WGS) entry which is preliminary data.</text>
</comment>
<feature type="compositionally biased region" description="Polar residues" evidence="1">
    <location>
        <begin position="1"/>
        <end position="12"/>
    </location>
</feature>
<feature type="region of interest" description="Disordered" evidence="1">
    <location>
        <begin position="1"/>
        <end position="20"/>
    </location>
</feature>
<organism evidence="2 3">
    <name type="scientific">Dreissena polymorpha</name>
    <name type="common">Zebra mussel</name>
    <name type="synonym">Mytilus polymorpha</name>
    <dbReference type="NCBI Taxonomy" id="45954"/>
    <lineage>
        <taxon>Eukaryota</taxon>
        <taxon>Metazoa</taxon>
        <taxon>Spiralia</taxon>
        <taxon>Lophotrochozoa</taxon>
        <taxon>Mollusca</taxon>
        <taxon>Bivalvia</taxon>
        <taxon>Autobranchia</taxon>
        <taxon>Heteroconchia</taxon>
        <taxon>Euheterodonta</taxon>
        <taxon>Imparidentia</taxon>
        <taxon>Neoheterodontei</taxon>
        <taxon>Myida</taxon>
        <taxon>Dreissenoidea</taxon>
        <taxon>Dreissenidae</taxon>
        <taxon>Dreissena</taxon>
    </lineage>
</organism>
<proteinExistence type="predicted"/>
<dbReference type="Proteomes" id="UP000828390">
    <property type="component" value="Unassembled WGS sequence"/>
</dbReference>
<evidence type="ECO:0000313" key="3">
    <source>
        <dbReference type="Proteomes" id="UP000828390"/>
    </source>
</evidence>
<dbReference type="EMBL" id="JAIWYP010000004">
    <property type="protein sequence ID" value="KAH3840317.1"/>
    <property type="molecule type" value="Genomic_DNA"/>
</dbReference>
<gene>
    <name evidence="2" type="ORF">DPMN_113764</name>
</gene>
<keyword evidence="3" id="KW-1185">Reference proteome</keyword>
<reference evidence="2" key="2">
    <citation type="submission" date="2020-11" db="EMBL/GenBank/DDBJ databases">
        <authorList>
            <person name="McCartney M.A."/>
            <person name="Auch B."/>
            <person name="Kono T."/>
            <person name="Mallez S."/>
            <person name="Becker A."/>
            <person name="Gohl D.M."/>
            <person name="Silverstein K.A.T."/>
            <person name="Koren S."/>
            <person name="Bechman K.B."/>
            <person name="Herman A."/>
            <person name="Abrahante J.E."/>
            <person name="Garbe J."/>
        </authorList>
    </citation>
    <scope>NUCLEOTIDE SEQUENCE</scope>
    <source>
        <strain evidence="2">Duluth1</strain>
        <tissue evidence="2">Whole animal</tissue>
    </source>
</reference>
<accession>A0A9D4QRU4</accession>
<dbReference type="AlphaFoldDB" id="A0A9D4QRU4"/>
<reference evidence="2" key="1">
    <citation type="journal article" date="2019" name="bioRxiv">
        <title>The Genome of the Zebra Mussel, Dreissena polymorpha: A Resource for Invasive Species Research.</title>
        <authorList>
            <person name="McCartney M.A."/>
            <person name="Auch B."/>
            <person name="Kono T."/>
            <person name="Mallez S."/>
            <person name="Zhang Y."/>
            <person name="Obille A."/>
            <person name="Becker A."/>
            <person name="Abrahante J.E."/>
            <person name="Garbe J."/>
            <person name="Badalamenti J.P."/>
            <person name="Herman A."/>
            <person name="Mangelson H."/>
            <person name="Liachko I."/>
            <person name="Sullivan S."/>
            <person name="Sone E.D."/>
            <person name="Koren S."/>
            <person name="Silverstein K.A.T."/>
            <person name="Beckman K.B."/>
            <person name="Gohl D.M."/>
        </authorList>
    </citation>
    <scope>NUCLEOTIDE SEQUENCE</scope>
    <source>
        <strain evidence="2">Duluth1</strain>
        <tissue evidence="2">Whole animal</tissue>
    </source>
</reference>
<sequence length="109" mass="12098">MFDNRATSSRNGPDNGAQGYPKVLFENRCTEIRQLEAATIQSKASVIADADGHLLTESAAVLTRWTECCRYLYNLPASKKTTVSLKTIPDQRSEGMKIFGNGQRPFRAD</sequence>
<evidence type="ECO:0000256" key="1">
    <source>
        <dbReference type="SAM" id="MobiDB-lite"/>
    </source>
</evidence>
<protein>
    <submittedName>
        <fullName evidence="2">Uncharacterized protein</fullName>
    </submittedName>
</protein>
<name>A0A9D4QRU4_DREPO</name>
<evidence type="ECO:0000313" key="2">
    <source>
        <dbReference type="EMBL" id="KAH3840317.1"/>
    </source>
</evidence>